<accession>A0ABU8F839</accession>
<dbReference type="PROSITE" id="PS50090">
    <property type="entry name" value="MYB_LIKE"/>
    <property type="match status" value="1"/>
</dbReference>
<dbReference type="CDD" id="cd00167">
    <property type="entry name" value="SANT"/>
    <property type="match status" value="1"/>
</dbReference>
<evidence type="ECO:0000313" key="4">
    <source>
        <dbReference type="Proteomes" id="UP001364890"/>
    </source>
</evidence>
<name>A0ABU8F839_9BACI</name>
<dbReference type="Gene3D" id="1.10.10.60">
    <property type="entry name" value="Homeodomain-like"/>
    <property type="match status" value="1"/>
</dbReference>
<dbReference type="Proteomes" id="UP001364890">
    <property type="component" value="Unassembled WGS sequence"/>
</dbReference>
<keyword evidence="4" id="KW-1185">Reference proteome</keyword>
<protein>
    <submittedName>
        <fullName evidence="3">Transcriptional regulator</fullName>
    </submittedName>
</protein>
<dbReference type="SUPFAM" id="SSF46689">
    <property type="entry name" value="Homeodomain-like"/>
    <property type="match status" value="1"/>
</dbReference>
<dbReference type="PROSITE" id="PS51294">
    <property type="entry name" value="HTH_MYB"/>
    <property type="match status" value="1"/>
</dbReference>
<dbReference type="InterPro" id="IPR017930">
    <property type="entry name" value="Myb_dom"/>
</dbReference>
<sequence>MTVKIRKDSWTAEEDNLLKEIVLKKIEQGHTQISGFEEASILLGRSKQACAFRWNKNLRPIVIQRETPKKEASVRDTADSSSVQNHLQLAMESYDEMKQSYDQISNAYNLLKRDYEQLVNWVKQGITHIE</sequence>
<dbReference type="PANTHER" id="PTHR41302:SF2">
    <property type="entry name" value="PRESPORE SPECIFIC TRANSCRIPTIONAL ACTIVATOR RSFA"/>
    <property type="match status" value="1"/>
</dbReference>
<dbReference type="InterPro" id="IPR001005">
    <property type="entry name" value="SANT/Myb"/>
</dbReference>
<reference evidence="3 4" key="1">
    <citation type="submission" date="2024-01" db="EMBL/GenBank/DDBJ databases">
        <title>Seven novel Bacillus-like species.</title>
        <authorList>
            <person name="Liu G."/>
        </authorList>
    </citation>
    <scope>NUCLEOTIDE SEQUENCE [LARGE SCALE GENOMIC DNA]</scope>
    <source>
        <strain evidence="3 4">FJAT-51614</strain>
    </source>
</reference>
<dbReference type="InterPro" id="IPR014243">
    <property type="entry name" value="RsfA-like"/>
</dbReference>
<evidence type="ECO:0000259" key="2">
    <source>
        <dbReference type="PROSITE" id="PS51294"/>
    </source>
</evidence>
<evidence type="ECO:0000259" key="1">
    <source>
        <dbReference type="PROSITE" id="PS50090"/>
    </source>
</evidence>
<gene>
    <name evidence="3" type="ORF">WAX74_16195</name>
</gene>
<organism evidence="3 4">
    <name type="scientific">Psychrobacillus mangrovi</name>
    <dbReference type="NCBI Taxonomy" id="3117745"/>
    <lineage>
        <taxon>Bacteria</taxon>
        <taxon>Bacillati</taxon>
        <taxon>Bacillota</taxon>
        <taxon>Bacilli</taxon>
        <taxon>Bacillales</taxon>
        <taxon>Bacillaceae</taxon>
        <taxon>Psychrobacillus</taxon>
    </lineage>
</organism>
<dbReference type="RefSeq" id="WP_336498720.1">
    <property type="nucleotide sequence ID" value="NZ_JBAWSY010000016.1"/>
</dbReference>
<proteinExistence type="predicted"/>
<dbReference type="Pfam" id="PF13921">
    <property type="entry name" value="Myb_DNA-bind_6"/>
    <property type="match status" value="1"/>
</dbReference>
<feature type="domain" description="HTH myb-type" evidence="2">
    <location>
        <begin position="2"/>
        <end position="62"/>
    </location>
</feature>
<evidence type="ECO:0000313" key="3">
    <source>
        <dbReference type="EMBL" id="MEI4771165.1"/>
    </source>
</evidence>
<dbReference type="EMBL" id="JBAWSY010000016">
    <property type="protein sequence ID" value="MEI4771165.1"/>
    <property type="molecule type" value="Genomic_DNA"/>
</dbReference>
<dbReference type="PANTHER" id="PTHR41302">
    <property type="entry name" value="PRESPORE-SPECIFIC TRANSCRIPTIONAL REGULATOR RSFA-RELATED"/>
    <property type="match status" value="1"/>
</dbReference>
<feature type="domain" description="Myb-like" evidence="1">
    <location>
        <begin position="2"/>
        <end position="58"/>
    </location>
</feature>
<dbReference type="InterPro" id="IPR009057">
    <property type="entry name" value="Homeodomain-like_sf"/>
</dbReference>
<comment type="caution">
    <text evidence="3">The sequence shown here is derived from an EMBL/GenBank/DDBJ whole genome shotgun (WGS) entry which is preliminary data.</text>
</comment>